<accession>A0A7J6TY74</accession>
<protein>
    <submittedName>
        <fullName evidence="3">Dynein heavy chain 10, axonemal</fullName>
    </submittedName>
</protein>
<feature type="domain" description="Dynein heavy chain hydrolytic ATP-binding dynein motor region" evidence="2">
    <location>
        <begin position="2"/>
        <end position="213"/>
    </location>
</feature>
<dbReference type="GO" id="GO:0007018">
    <property type="term" value="P:microtubule-based movement"/>
    <property type="evidence" value="ECO:0007669"/>
    <property type="project" value="InterPro"/>
</dbReference>
<dbReference type="Gene3D" id="3.40.50.300">
    <property type="entry name" value="P-loop containing nucleotide triphosphate hydrolases"/>
    <property type="match status" value="1"/>
</dbReference>
<dbReference type="InterPro" id="IPR027417">
    <property type="entry name" value="P-loop_NTPase"/>
</dbReference>
<dbReference type="InterPro" id="IPR043157">
    <property type="entry name" value="Dynein_AAA1S"/>
</dbReference>
<evidence type="ECO:0000256" key="1">
    <source>
        <dbReference type="ARBA" id="ARBA00008887"/>
    </source>
</evidence>
<comment type="similarity">
    <text evidence="1">Belongs to the dynein heavy chain family.</text>
</comment>
<dbReference type="AlphaFoldDB" id="A0A7J6TY74"/>
<dbReference type="FunFam" id="1.10.8.710:FF:000002">
    <property type="entry name" value="dynein heavy chain 17, axonemal"/>
    <property type="match status" value="1"/>
</dbReference>
<dbReference type="GO" id="GO:0030286">
    <property type="term" value="C:dynein complex"/>
    <property type="evidence" value="ECO:0007669"/>
    <property type="project" value="InterPro"/>
</dbReference>
<feature type="non-terminal residue" evidence="3">
    <location>
        <position position="1"/>
    </location>
</feature>
<reference evidence="3 4" key="1">
    <citation type="submission" date="2020-04" db="EMBL/GenBank/DDBJ databases">
        <title>Perkinsus olseni comparative genomics.</title>
        <authorList>
            <person name="Bogema D.R."/>
        </authorList>
    </citation>
    <scope>NUCLEOTIDE SEQUENCE [LARGE SCALE GENOMIC DNA]</scope>
    <source>
        <strain evidence="3">ATCC PRA-205</strain>
    </source>
</reference>
<dbReference type="InterPro" id="IPR026983">
    <property type="entry name" value="DHC"/>
</dbReference>
<dbReference type="PANTHER" id="PTHR22878">
    <property type="entry name" value="DYNEIN HEAVY CHAIN 6, AXONEMAL-LIKE-RELATED"/>
    <property type="match status" value="1"/>
</dbReference>
<comment type="caution">
    <text evidence="3">The sequence shown here is derived from an EMBL/GenBank/DDBJ whole genome shotgun (WGS) entry which is preliminary data.</text>
</comment>
<name>A0A7J6TY74_PEROL</name>
<feature type="non-terminal residue" evidence="3">
    <location>
        <position position="214"/>
    </location>
</feature>
<dbReference type="InterPro" id="IPR035699">
    <property type="entry name" value="AAA_6"/>
</dbReference>
<evidence type="ECO:0000259" key="2">
    <source>
        <dbReference type="Pfam" id="PF12774"/>
    </source>
</evidence>
<dbReference type="EMBL" id="JABANM010003698">
    <property type="protein sequence ID" value="KAF4750404.1"/>
    <property type="molecule type" value="Genomic_DNA"/>
</dbReference>
<dbReference type="GO" id="GO:0045505">
    <property type="term" value="F:dynein intermediate chain binding"/>
    <property type="evidence" value="ECO:0007669"/>
    <property type="project" value="InterPro"/>
</dbReference>
<dbReference type="GO" id="GO:0051959">
    <property type="term" value="F:dynein light intermediate chain binding"/>
    <property type="evidence" value="ECO:0007669"/>
    <property type="project" value="InterPro"/>
</dbReference>
<dbReference type="SUPFAM" id="SSF52540">
    <property type="entry name" value="P-loop containing nucleoside triphosphate hydrolases"/>
    <property type="match status" value="1"/>
</dbReference>
<evidence type="ECO:0000313" key="3">
    <source>
        <dbReference type="EMBL" id="KAF4750404.1"/>
    </source>
</evidence>
<sequence length="214" mass="23893">TIFSGLAEAGFWGCFDEFNRINAEVLSVVSAQIKSIQMGLAQRSPTIELLGRDVTLRSTIGYFITMNPGYAGRTELPDNLKAMFRPVVMIVPDLLMICENMLMSEGFGKAKVLANKMTVLYSLAQGQLSKQYHYDFKLRALKSVLVMAGDLKRSSADLPEDVVLMRALRDMNMPKFVKEDVPLFQGLLSDLFPGLECPRVGYPSLKKAIEEELE</sequence>
<dbReference type="Pfam" id="PF12774">
    <property type="entry name" value="AAA_6"/>
    <property type="match status" value="1"/>
</dbReference>
<proteinExistence type="inferred from homology"/>
<dbReference type="GO" id="GO:0005524">
    <property type="term" value="F:ATP binding"/>
    <property type="evidence" value="ECO:0007669"/>
    <property type="project" value="InterPro"/>
</dbReference>
<gene>
    <name evidence="3" type="primary">DNAH10_1</name>
    <name evidence="3" type="ORF">FOZ62_007325</name>
</gene>
<dbReference type="Gene3D" id="1.10.8.710">
    <property type="match status" value="1"/>
</dbReference>
<evidence type="ECO:0000313" key="4">
    <source>
        <dbReference type="Proteomes" id="UP000574390"/>
    </source>
</evidence>
<organism evidence="3 4">
    <name type="scientific">Perkinsus olseni</name>
    <name type="common">Perkinsus atlanticus</name>
    <dbReference type="NCBI Taxonomy" id="32597"/>
    <lineage>
        <taxon>Eukaryota</taxon>
        <taxon>Sar</taxon>
        <taxon>Alveolata</taxon>
        <taxon>Perkinsozoa</taxon>
        <taxon>Perkinsea</taxon>
        <taxon>Perkinsida</taxon>
        <taxon>Perkinsidae</taxon>
        <taxon>Perkinsus</taxon>
    </lineage>
</organism>
<dbReference type="Proteomes" id="UP000574390">
    <property type="component" value="Unassembled WGS sequence"/>
</dbReference>